<dbReference type="RefSeq" id="WP_125697178.1">
    <property type="nucleotide sequence ID" value="NZ_JBHTOG010000013.1"/>
</dbReference>
<keyword evidence="3" id="KW-0813">Transport</keyword>
<proteinExistence type="inferred from homology"/>
<keyword evidence="10" id="KW-1185">Reference proteome</keyword>
<dbReference type="EMBL" id="JBHTOG010000013">
    <property type="protein sequence ID" value="MFD1431681.1"/>
    <property type="molecule type" value="Genomic_DNA"/>
</dbReference>
<keyword evidence="6 8" id="KW-1133">Transmembrane helix</keyword>
<evidence type="ECO:0000256" key="8">
    <source>
        <dbReference type="SAM" id="Phobius"/>
    </source>
</evidence>
<keyword evidence="4 9" id="KW-0762">Sugar transport</keyword>
<evidence type="ECO:0000256" key="3">
    <source>
        <dbReference type="ARBA" id="ARBA00022448"/>
    </source>
</evidence>
<comment type="subcellular location">
    <subcellularLocation>
        <location evidence="1">Cell membrane</location>
        <topology evidence="1">Multi-pass membrane protein</topology>
    </subcellularLocation>
</comment>
<evidence type="ECO:0000256" key="1">
    <source>
        <dbReference type="ARBA" id="ARBA00004651"/>
    </source>
</evidence>
<dbReference type="Pfam" id="PF06800">
    <property type="entry name" value="Sugar_transport"/>
    <property type="match status" value="1"/>
</dbReference>
<feature type="transmembrane region" description="Helical" evidence="8">
    <location>
        <begin position="179"/>
        <end position="201"/>
    </location>
</feature>
<comment type="caution">
    <text evidence="9">The sequence shown here is derived from an EMBL/GenBank/DDBJ whole genome shotgun (WGS) entry which is preliminary data.</text>
</comment>
<feature type="transmembrane region" description="Helical" evidence="8">
    <location>
        <begin position="31"/>
        <end position="48"/>
    </location>
</feature>
<evidence type="ECO:0000256" key="4">
    <source>
        <dbReference type="ARBA" id="ARBA00022597"/>
    </source>
</evidence>
<dbReference type="InterPro" id="IPR010651">
    <property type="entry name" value="Sugar_transport"/>
</dbReference>
<dbReference type="Proteomes" id="UP001597192">
    <property type="component" value="Unassembled WGS sequence"/>
</dbReference>
<feature type="transmembrane region" description="Helical" evidence="8">
    <location>
        <begin position="115"/>
        <end position="132"/>
    </location>
</feature>
<name>A0ABW4CPQ9_9LACO</name>
<comment type="similarity">
    <text evidence="2">Belongs to the GRP transporter (TC 2.A.7.5) family.</text>
</comment>
<dbReference type="PANTHER" id="PTHR16119:SF17">
    <property type="entry name" value="TRANSMEMBRANE PROTEIN 144"/>
    <property type="match status" value="1"/>
</dbReference>
<reference evidence="10" key="1">
    <citation type="journal article" date="2019" name="Int. J. Syst. Evol. Microbiol.">
        <title>The Global Catalogue of Microorganisms (GCM) 10K type strain sequencing project: providing services to taxonomists for standard genome sequencing and annotation.</title>
        <authorList>
            <consortium name="The Broad Institute Genomics Platform"/>
            <consortium name="The Broad Institute Genome Sequencing Center for Infectious Disease"/>
            <person name="Wu L."/>
            <person name="Ma J."/>
        </authorList>
    </citation>
    <scope>NUCLEOTIDE SEQUENCE [LARGE SCALE GENOMIC DNA]</scope>
    <source>
        <strain evidence="10">CCM 8947</strain>
    </source>
</reference>
<dbReference type="InterPro" id="IPR037185">
    <property type="entry name" value="EmrE-like"/>
</dbReference>
<evidence type="ECO:0000256" key="2">
    <source>
        <dbReference type="ARBA" id="ARBA00006117"/>
    </source>
</evidence>
<evidence type="ECO:0000256" key="6">
    <source>
        <dbReference type="ARBA" id="ARBA00022989"/>
    </source>
</evidence>
<protein>
    <submittedName>
        <fullName evidence="9">GRP family sugar transporter</fullName>
    </submittedName>
</protein>
<dbReference type="PANTHER" id="PTHR16119">
    <property type="entry name" value="TRANSMEMBRANE PROTEIN 144"/>
    <property type="match status" value="1"/>
</dbReference>
<feature type="transmembrane region" description="Helical" evidence="8">
    <location>
        <begin position="55"/>
        <end position="71"/>
    </location>
</feature>
<evidence type="ECO:0000256" key="5">
    <source>
        <dbReference type="ARBA" id="ARBA00022692"/>
    </source>
</evidence>
<feature type="transmembrane region" description="Helical" evidence="8">
    <location>
        <begin position="221"/>
        <end position="252"/>
    </location>
</feature>
<feature type="transmembrane region" description="Helical" evidence="8">
    <location>
        <begin position="152"/>
        <end position="172"/>
    </location>
</feature>
<gene>
    <name evidence="9" type="ORF">ACFQ47_03135</name>
</gene>
<keyword evidence="7 8" id="KW-0472">Membrane</keyword>
<feature type="transmembrane region" description="Helical" evidence="8">
    <location>
        <begin position="264"/>
        <end position="282"/>
    </location>
</feature>
<accession>A0ABW4CPQ9</accession>
<evidence type="ECO:0000313" key="10">
    <source>
        <dbReference type="Proteomes" id="UP001597192"/>
    </source>
</evidence>
<evidence type="ECO:0000256" key="7">
    <source>
        <dbReference type="ARBA" id="ARBA00023136"/>
    </source>
</evidence>
<dbReference type="SUPFAM" id="SSF103481">
    <property type="entry name" value="Multidrug resistance efflux transporter EmrE"/>
    <property type="match status" value="1"/>
</dbReference>
<keyword evidence="5 8" id="KW-0812">Transmembrane</keyword>
<organism evidence="9 10">
    <name type="scientific">Lacticaseibacillus yichunensis</name>
    <dbReference type="NCBI Taxonomy" id="2486015"/>
    <lineage>
        <taxon>Bacteria</taxon>
        <taxon>Bacillati</taxon>
        <taxon>Bacillota</taxon>
        <taxon>Bacilli</taxon>
        <taxon>Lactobacillales</taxon>
        <taxon>Lactobacillaceae</taxon>
        <taxon>Lacticaseibacillus</taxon>
    </lineage>
</organism>
<sequence length="283" mass="29676">MTIIIALIPALAWGSIGLVSGKLGGNAYQQTLGMTLGALIFGIGTWLVMRPAMDVKVWAIGLAAGLFWALGQSQQFQAMKYIGVSMTVPLSTGMQLVANTLAGALLFAEWKTGKMVILGLLALVFLVAGAFLTSRKEKGGDAGTPLAYAKGIRTLLISTIGYAGYTIIINAGQVSTTGVVLPQSIGMVIGALLFAIGHNAFNKETVKNILTGFLWGTGNAFQLYSMTLVGLAVSYSLAQMGIVISTFGSIYLLGEHKTHKEMQWVTVGSLLIIAGGVVLGIMK</sequence>
<evidence type="ECO:0000313" key="9">
    <source>
        <dbReference type="EMBL" id="MFD1431681.1"/>
    </source>
</evidence>